<dbReference type="InterPro" id="IPR012334">
    <property type="entry name" value="Pectin_lyas_fold"/>
</dbReference>
<dbReference type="Gene3D" id="2.160.20.10">
    <property type="entry name" value="Single-stranded right-handed beta-helix, Pectin lyase-like"/>
    <property type="match status" value="2"/>
</dbReference>
<sequence>MANATNYYFSNQTGNDSRSSTEAQNPDTPWKTINKLNAIFSSLKPGDGIYFKRGEVFYGTIKVNTGGSAGSPIKLDAYGSGAKPVITSFEKVTGWKSIGNGRYESTNTFSSYESNIVSVDEQIYEKGRYPNSDASNGGYLSVSSFSGNSSVSSNEMSGAADYSNGEVVIRKNQWIIDRHLIKSNSGGTVNYNGTGAYSPTKEFGFFIQNHLSTLDKFGEWFYNNSRKINVYFGNSNPNNHQVLVSTLENLLVKSYNVDHILIQSLHFKGANKDAIYIGEGKDIVLNNSEIEFSGENGITSLNIKDLVIKNCRINYSMNTGLNLRYGNDNAVITDNIVENSFPFQGGGNNEDNNGNGILVSGNNVRIENNTVKQVGFNGIHFIGNDITIKNNLIQQFCLLKNDCGGIYTFGGQDVTNFSNRVIENNIIIDGLSTNNGTPYHSSQNHHPQGSGIFLDDNVNGVSVINNTIANTEYSGIKASNNFNVTVKGNTFYNSYTQALIGNSERGTDARNLNFSNNVFFSKHADQYAYRIDSYKDDISSFGTFESNYFTRPLGDNHSIYLSYYKNSKRHDETKDLNAWKSSFNKDLTSVTYQQDEFEPFSLLGFLGGLLYDNLSFLKGIDDFNCNDCTQSWDSNGILSGSIKVKSPGPSSALARIGSVDKNKSYIAKFKAKSNKTGSLRVALRYAGTPWEIISPSTAIELGTGVKEYSILLQPYDNVASPVIMFISDIGNWEYWIDDLEIREANVNITNPDDVFLFEYNASKSKKSIALNGVYEDATGKSYSGNFDIAPYSSALLVRTSTATPPPAAPPEPTIEQVVEITSPSGNNTYQVGEKIELLAEVTPNVDNISKVVFYNGDQIIGNATTQPFKLTWGNGEAGDHQVKALILDNSNNTTATSSAIGIKINSIAPDPVIDYPTGDAFSLHINIGSSDAKTYEGNTYVTLSEAKVLTGRSNSLEIDNSSAGTIFESISFNEDLEYRIPVPNGIYTIQTFHQEVHFGLNGVTGSNGKRVFDIIVENEIKYKDLDLYALNKNQKVVLTHDNIEVKDGILNLNLIASANNAIISGISIVEKGIQAPVQSTEGARFINVGSLNDEEYNGDLFISDYTDKLFSSSGIYENEAANKEPIFQSNRFSEDLIYTIPVENGIYRVKTYHIENYFGVTHPDGRAGLRVFDIFMQNQLVKNDLDLYARSGNQETVLVFEEIVVTNGILKIEMKASVNNVLLSGLAIIPMSEFNDDLKDDSYFINVGSESDTQYKGIDFISENSVTQIPSKSSSYNVPASSSDQLYQSNRYGKALDYKFPVSNGTYTVVTYHNENYFGEVSNSTGPNNRVFDIYIESVKVKGNVDLYIENSNRPVALRFENINVSDGVLNLNVNGIKNNALLSGIAIFPSAKENLGNLNLRQIVSETEEISTLSELRESGITTESYETKLYPNPAVTSTTLEIGQDLGRFYVSIHNLNGQLIDYFDSDILINTEGKYEIPVHQLKQGVYIVTLSSESKVLERMRLAVTP</sequence>
<evidence type="ECO:0008006" key="7">
    <source>
        <dbReference type="Google" id="ProtNLM"/>
    </source>
</evidence>
<dbReference type="PANTHER" id="PTHR36453">
    <property type="entry name" value="SECRETED PROTEIN-RELATED"/>
    <property type="match status" value="1"/>
</dbReference>
<dbReference type="Gene3D" id="2.60.40.10">
    <property type="entry name" value="Immunoglobulins"/>
    <property type="match status" value="1"/>
</dbReference>
<evidence type="ECO:0000313" key="5">
    <source>
        <dbReference type="EMBL" id="GEO21736.1"/>
    </source>
</evidence>
<feature type="domain" description="Malectin" evidence="2">
    <location>
        <begin position="1244"/>
        <end position="1380"/>
    </location>
</feature>
<dbReference type="InterPro" id="IPR011050">
    <property type="entry name" value="Pectin_lyase_fold/virulence"/>
</dbReference>
<dbReference type="Proteomes" id="UP000321301">
    <property type="component" value="Unassembled WGS sequence"/>
</dbReference>
<name>A0A512CC02_9BACT</name>
<keyword evidence="6" id="KW-1185">Reference proteome</keyword>
<reference evidence="5 6" key="1">
    <citation type="submission" date="2019-07" db="EMBL/GenBank/DDBJ databases">
        <title>Whole genome shotgun sequence of Cyclobacterium qasimii NBRC 106168.</title>
        <authorList>
            <person name="Hosoyama A."/>
            <person name="Uohara A."/>
            <person name="Ohji S."/>
            <person name="Ichikawa N."/>
        </authorList>
    </citation>
    <scope>NUCLEOTIDE SEQUENCE [LARGE SCALE GENOMIC DNA]</scope>
    <source>
        <strain evidence="5 6">NBRC 106168</strain>
    </source>
</reference>
<dbReference type="Pfam" id="PF17957">
    <property type="entry name" value="Big_7"/>
    <property type="match status" value="1"/>
</dbReference>
<dbReference type="SMART" id="SM00710">
    <property type="entry name" value="PbH1"/>
    <property type="match status" value="10"/>
</dbReference>
<dbReference type="SUPFAM" id="SSF49785">
    <property type="entry name" value="Galactose-binding domain-like"/>
    <property type="match status" value="1"/>
</dbReference>
<evidence type="ECO:0000256" key="1">
    <source>
        <dbReference type="SAM" id="MobiDB-lite"/>
    </source>
</evidence>
<feature type="domain" description="Right handed beta helix" evidence="3">
    <location>
        <begin position="354"/>
        <end position="518"/>
    </location>
</feature>
<feature type="domain" description="Secretion system C-terminal sorting" evidence="4">
    <location>
        <begin position="1431"/>
        <end position="1499"/>
    </location>
</feature>
<dbReference type="EMBL" id="BJYV01000009">
    <property type="protein sequence ID" value="GEO21736.1"/>
    <property type="molecule type" value="Genomic_DNA"/>
</dbReference>
<feature type="domain" description="Malectin" evidence="2">
    <location>
        <begin position="922"/>
        <end position="1063"/>
    </location>
</feature>
<dbReference type="Pfam" id="PF11721">
    <property type="entry name" value="Malectin"/>
    <property type="match status" value="3"/>
</dbReference>
<evidence type="ECO:0000259" key="2">
    <source>
        <dbReference type="Pfam" id="PF11721"/>
    </source>
</evidence>
<feature type="domain" description="Malectin" evidence="2">
    <location>
        <begin position="1092"/>
        <end position="1219"/>
    </location>
</feature>
<gene>
    <name evidence="5" type="ORF">CQA01_22700</name>
</gene>
<organism evidence="5 6">
    <name type="scientific">Cyclobacterium qasimii</name>
    <dbReference type="NCBI Taxonomy" id="1350429"/>
    <lineage>
        <taxon>Bacteria</taxon>
        <taxon>Pseudomonadati</taxon>
        <taxon>Bacteroidota</taxon>
        <taxon>Cytophagia</taxon>
        <taxon>Cytophagales</taxon>
        <taxon>Cyclobacteriaceae</taxon>
        <taxon>Cyclobacterium</taxon>
    </lineage>
</organism>
<protein>
    <recommendedName>
        <fullName evidence="7">Secretion system C-terminal sorting domain-containing protein</fullName>
    </recommendedName>
</protein>
<evidence type="ECO:0000313" key="6">
    <source>
        <dbReference type="Proteomes" id="UP000321301"/>
    </source>
</evidence>
<feature type="compositionally biased region" description="Polar residues" evidence="1">
    <location>
        <begin position="1"/>
        <end position="27"/>
    </location>
</feature>
<dbReference type="InterPro" id="IPR026444">
    <property type="entry name" value="Secre_tail"/>
</dbReference>
<dbReference type="NCBIfam" id="TIGR04183">
    <property type="entry name" value="Por_Secre_tail"/>
    <property type="match status" value="1"/>
</dbReference>
<evidence type="ECO:0000259" key="4">
    <source>
        <dbReference type="Pfam" id="PF18962"/>
    </source>
</evidence>
<dbReference type="Pfam" id="PF13229">
    <property type="entry name" value="Beta_helix"/>
    <property type="match status" value="2"/>
</dbReference>
<dbReference type="InterPro" id="IPR039448">
    <property type="entry name" value="Beta_helix"/>
</dbReference>
<feature type="domain" description="Right handed beta helix" evidence="3">
    <location>
        <begin position="255"/>
        <end position="339"/>
    </location>
</feature>
<proteinExistence type="predicted"/>
<dbReference type="Pfam" id="PF18962">
    <property type="entry name" value="Por_Secre_tail"/>
    <property type="match status" value="1"/>
</dbReference>
<dbReference type="Gene3D" id="2.60.120.260">
    <property type="entry name" value="Galactose-binding domain-like"/>
    <property type="match status" value="1"/>
</dbReference>
<evidence type="ECO:0000259" key="3">
    <source>
        <dbReference type="Pfam" id="PF13229"/>
    </source>
</evidence>
<dbReference type="PANTHER" id="PTHR36453:SF1">
    <property type="entry name" value="RIGHT HANDED BETA HELIX DOMAIN-CONTAINING PROTEIN"/>
    <property type="match status" value="1"/>
</dbReference>
<dbReference type="Gene3D" id="2.60.120.430">
    <property type="entry name" value="Galactose-binding lectin"/>
    <property type="match status" value="3"/>
</dbReference>
<dbReference type="InterPro" id="IPR013783">
    <property type="entry name" value="Ig-like_fold"/>
</dbReference>
<dbReference type="InterPro" id="IPR006626">
    <property type="entry name" value="PbH1"/>
</dbReference>
<dbReference type="InterPro" id="IPR008979">
    <property type="entry name" value="Galactose-bd-like_sf"/>
</dbReference>
<feature type="region of interest" description="Disordered" evidence="1">
    <location>
        <begin position="1"/>
        <end position="28"/>
    </location>
</feature>
<comment type="caution">
    <text evidence="5">The sequence shown here is derived from an EMBL/GenBank/DDBJ whole genome shotgun (WGS) entry which is preliminary data.</text>
</comment>
<dbReference type="InterPro" id="IPR021720">
    <property type="entry name" value="Malectin_dom"/>
</dbReference>
<accession>A0A512CC02</accession>
<dbReference type="SUPFAM" id="SSF51126">
    <property type="entry name" value="Pectin lyase-like"/>
    <property type="match status" value="3"/>
</dbReference>